<proteinExistence type="predicted"/>
<evidence type="ECO:0000313" key="2">
    <source>
        <dbReference type="Proteomes" id="UP001189429"/>
    </source>
</evidence>
<name>A0ABN9UQZ3_9DINO</name>
<evidence type="ECO:0000313" key="1">
    <source>
        <dbReference type="EMBL" id="CAK0862429.1"/>
    </source>
</evidence>
<gene>
    <name evidence="1" type="ORF">PCOR1329_LOCUS50845</name>
</gene>
<organism evidence="1 2">
    <name type="scientific">Prorocentrum cordatum</name>
    <dbReference type="NCBI Taxonomy" id="2364126"/>
    <lineage>
        <taxon>Eukaryota</taxon>
        <taxon>Sar</taxon>
        <taxon>Alveolata</taxon>
        <taxon>Dinophyceae</taxon>
        <taxon>Prorocentrales</taxon>
        <taxon>Prorocentraceae</taxon>
        <taxon>Prorocentrum</taxon>
    </lineage>
</organism>
<dbReference type="EMBL" id="CAUYUJ010016160">
    <property type="protein sequence ID" value="CAK0862429.1"/>
    <property type="molecule type" value="Genomic_DNA"/>
</dbReference>
<comment type="caution">
    <text evidence="1">The sequence shown here is derived from an EMBL/GenBank/DDBJ whole genome shotgun (WGS) entry which is preliminary data.</text>
</comment>
<sequence>VQEFVLWGACLIALLEEIGVPSLETARFCMDPERAKDCIAGRARNNTVRSHVWAMEMMRRWLLRPRGASWSVKVVRFIGYVHAAASEPSGPTVPTQTLRAIAWAKRAAGVDQDDRLSTRPEAQQVVTNVGVLSGVDKGPATRYLRRVAWLRLAEVWAVLHCDDRTWLSPQRLAIADGGLAAALGRARTTGMCCKKPELPLVASRECYMLGPAWSLTGFDVRKEVADFDRGRFLPRRGDAGQKVVQEPAGRAEAAAAEKAGHQRIPTPAACAGEDVELF</sequence>
<evidence type="ECO:0008006" key="3">
    <source>
        <dbReference type="Google" id="ProtNLM"/>
    </source>
</evidence>
<keyword evidence="2" id="KW-1185">Reference proteome</keyword>
<protein>
    <recommendedName>
        <fullName evidence="3">RNA-directed RNA polymerase</fullName>
    </recommendedName>
</protein>
<dbReference type="Proteomes" id="UP001189429">
    <property type="component" value="Unassembled WGS sequence"/>
</dbReference>
<feature type="non-terminal residue" evidence="1">
    <location>
        <position position="1"/>
    </location>
</feature>
<reference evidence="1" key="1">
    <citation type="submission" date="2023-10" db="EMBL/GenBank/DDBJ databases">
        <authorList>
            <person name="Chen Y."/>
            <person name="Shah S."/>
            <person name="Dougan E. K."/>
            <person name="Thang M."/>
            <person name="Chan C."/>
        </authorList>
    </citation>
    <scope>NUCLEOTIDE SEQUENCE [LARGE SCALE GENOMIC DNA]</scope>
</reference>
<accession>A0ABN9UQZ3</accession>
<feature type="non-terminal residue" evidence="1">
    <location>
        <position position="278"/>
    </location>
</feature>